<evidence type="ECO:0000313" key="1">
    <source>
        <dbReference type="EMBL" id="KAB2100274.1"/>
    </source>
</evidence>
<name>A0ACB6F755_9PLEO</name>
<dbReference type="Proteomes" id="UP000293547">
    <property type="component" value="Unassembled WGS sequence"/>
</dbReference>
<reference evidence="1 2" key="1">
    <citation type="journal article" date="2019" name="bioRxiv">
        <title>Genomics, evolutionary history and diagnostics of the Alternaria alternata species group including apple and Asian pear pathotypes.</title>
        <authorList>
            <person name="Armitage A.D."/>
            <person name="Cockerton H.M."/>
            <person name="Sreenivasaprasad S."/>
            <person name="Woodhall J.W."/>
            <person name="Lane C.R."/>
            <person name="Harrison R.J."/>
            <person name="Clarkson J.P."/>
        </authorList>
    </citation>
    <scope>NUCLEOTIDE SEQUENCE [LARGE SCALE GENOMIC DNA]</scope>
    <source>
        <strain evidence="1 2">FERA 650</strain>
    </source>
</reference>
<evidence type="ECO:0000313" key="2">
    <source>
        <dbReference type="Proteomes" id="UP000293547"/>
    </source>
</evidence>
<keyword evidence="2" id="KW-1185">Reference proteome</keyword>
<protein>
    <submittedName>
        <fullName evidence="1">Uncharacterized protein</fullName>
    </submittedName>
</protein>
<sequence length="604" mass="69405">MNTLYPTRLSDTEIRLLHILPSETPESPVSCELRQYEIDDLPAYEALSYCWGDSAERREIVCNGATHWVTMNLRDALVRLRLTNEARIVWADALCIAQSDEEEKSSQVRRMGSIFHCAKRVVVWLGHVETEHALDIKRVFDSLICVKVFKDDPEHHFSDWRIPDIAAVFGESLPWNALNLFFNTPWFRRIWCIQEIRLASDSMFYWGTEELSRYVPVRLAGWTVDRCQDEIQHSPHAIFEQYAWHMNGPFREDKCTLLSALRTYRKWEATDPRDKIYGILGLMELGEERHIIRINYDKSTQDVYHDLATAVIGWTGDLALFAHVHHDAHYDGDPRYRSWIPQWDQTVHVPIFPIGGLLSPPVLPSGTYNTISRPAGTTQPYDRPIMVSGLAHQTVLYTGPPINGSLGDILPTYPHERITFKSYPQRIVLEYWSEKVSTGPPLGHDLSPVMLSMARTLTTGVVLQDDTLYECATEDEIAAYSQSFLAYIRLLHLIADNESGGGLTTQYLSEYDDGWKLFEGIMGNHCFRRKFFRTKNGSLGLGPACLRENDMIVVMEGAYNPCALRPKGDTYLLLGDMYMDEIRHGELIKEIEEGRKERQYFCLN</sequence>
<comment type="caution">
    <text evidence="1">The sequence shown here is derived from an EMBL/GenBank/DDBJ whole genome shotgun (WGS) entry which is preliminary data.</text>
</comment>
<dbReference type="EMBL" id="PDWZ02000013">
    <property type="protein sequence ID" value="KAB2100274.1"/>
    <property type="molecule type" value="Genomic_DNA"/>
</dbReference>
<organism evidence="1 2">
    <name type="scientific">Alternaria gaisen</name>
    <dbReference type="NCBI Taxonomy" id="167740"/>
    <lineage>
        <taxon>Eukaryota</taxon>
        <taxon>Fungi</taxon>
        <taxon>Dikarya</taxon>
        <taxon>Ascomycota</taxon>
        <taxon>Pezizomycotina</taxon>
        <taxon>Dothideomycetes</taxon>
        <taxon>Pleosporomycetidae</taxon>
        <taxon>Pleosporales</taxon>
        <taxon>Pleosporineae</taxon>
        <taxon>Pleosporaceae</taxon>
        <taxon>Alternaria</taxon>
        <taxon>Alternaria sect. Alternaria</taxon>
    </lineage>
</organism>
<proteinExistence type="predicted"/>
<accession>A0ACB6F755</accession>
<gene>
    <name evidence="1" type="ORF">AG0111_0g11485</name>
</gene>